<comment type="caution">
    <text evidence="5">The sequence shown here is derived from an EMBL/GenBank/DDBJ whole genome shotgun (WGS) entry which is preliminary data.</text>
</comment>
<name>A0A6L9SEX6_9ACTN</name>
<dbReference type="PANTHER" id="PTHR46796">
    <property type="entry name" value="HTH-TYPE TRANSCRIPTIONAL ACTIVATOR RHAS-RELATED"/>
    <property type="match status" value="1"/>
</dbReference>
<dbReference type="Proteomes" id="UP000475214">
    <property type="component" value="Unassembled WGS sequence"/>
</dbReference>
<keyword evidence="2" id="KW-0238">DNA-binding</keyword>
<dbReference type="InterPro" id="IPR050204">
    <property type="entry name" value="AraC_XylS_family_regulators"/>
</dbReference>
<evidence type="ECO:0000313" key="6">
    <source>
        <dbReference type="Proteomes" id="UP000475214"/>
    </source>
</evidence>
<dbReference type="Gene3D" id="1.10.10.60">
    <property type="entry name" value="Homeodomain-like"/>
    <property type="match status" value="1"/>
</dbReference>
<sequence length="329" mass="37372">MEGSNGQLPLQRYELFHTSNLDHAREVVGRSFVAHRLDLVGRAERVEARMHMARMSNLAASYVAYGGDFEIEPQELGPIIAVQMPLRGYSTIRSGGREIQSDANCAAVVSLSDPLRLYWSRDCESLVLRFERPAVEAHLRDLLGVPLGDPLRFELDMDIAKGYGRSWAHRFRMLVDELDRPDSIIHHPRAAVEFEDWLTTGLLLSQRHNYSAMLDDAGQWSVSNRTVAVVRDLIESHPEWPHTVASLAREAHVAIRTLQKAFMEHLGVPPKEYLTRVRMQRAHDELVAADRSVTTVTSVAAKWGMPHMGRFAREYRKRYGELPSETLAR</sequence>
<dbReference type="PROSITE" id="PS01124">
    <property type="entry name" value="HTH_ARAC_FAMILY_2"/>
    <property type="match status" value="1"/>
</dbReference>
<feature type="domain" description="HTH araC/xylS-type" evidence="4">
    <location>
        <begin position="228"/>
        <end position="329"/>
    </location>
</feature>
<reference evidence="5 6" key="1">
    <citation type="submission" date="2020-02" db="EMBL/GenBank/DDBJ databases">
        <authorList>
            <person name="Li X.-J."/>
            <person name="Han X.-M."/>
        </authorList>
    </citation>
    <scope>NUCLEOTIDE SEQUENCE [LARGE SCALE GENOMIC DNA]</scope>
    <source>
        <strain evidence="5 6">CCTCC AB 2017055</strain>
    </source>
</reference>
<protein>
    <submittedName>
        <fullName evidence="5">AraC family transcriptional regulator</fullName>
    </submittedName>
</protein>
<keyword evidence="6" id="KW-1185">Reference proteome</keyword>
<dbReference type="PROSITE" id="PS00041">
    <property type="entry name" value="HTH_ARAC_FAMILY_1"/>
    <property type="match status" value="1"/>
</dbReference>
<dbReference type="InterPro" id="IPR018060">
    <property type="entry name" value="HTH_AraC"/>
</dbReference>
<dbReference type="SUPFAM" id="SSF46689">
    <property type="entry name" value="Homeodomain-like"/>
    <property type="match status" value="1"/>
</dbReference>
<dbReference type="InterPro" id="IPR035418">
    <property type="entry name" value="AraC-bd_2"/>
</dbReference>
<dbReference type="Pfam" id="PF12833">
    <property type="entry name" value="HTH_18"/>
    <property type="match status" value="1"/>
</dbReference>
<dbReference type="PANTHER" id="PTHR46796:SF12">
    <property type="entry name" value="HTH-TYPE DNA-BINDING TRANSCRIPTIONAL ACTIVATOR EUTR"/>
    <property type="match status" value="1"/>
</dbReference>
<dbReference type="SMART" id="SM00342">
    <property type="entry name" value="HTH_ARAC"/>
    <property type="match status" value="1"/>
</dbReference>
<evidence type="ECO:0000256" key="2">
    <source>
        <dbReference type="ARBA" id="ARBA00023125"/>
    </source>
</evidence>
<evidence type="ECO:0000256" key="1">
    <source>
        <dbReference type="ARBA" id="ARBA00023015"/>
    </source>
</evidence>
<dbReference type="InterPro" id="IPR018062">
    <property type="entry name" value="HTH_AraC-typ_CS"/>
</dbReference>
<dbReference type="EMBL" id="JAAGOA010000019">
    <property type="protein sequence ID" value="NEE03051.1"/>
    <property type="molecule type" value="Genomic_DNA"/>
</dbReference>
<dbReference type="RefSeq" id="WP_163742207.1">
    <property type="nucleotide sequence ID" value="NZ_JAAGOA010000019.1"/>
</dbReference>
<evidence type="ECO:0000313" key="5">
    <source>
        <dbReference type="EMBL" id="NEE03051.1"/>
    </source>
</evidence>
<organism evidence="5 6">
    <name type="scientific">Phytoactinopolyspora halotolerans</name>
    <dbReference type="NCBI Taxonomy" id="1981512"/>
    <lineage>
        <taxon>Bacteria</taxon>
        <taxon>Bacillati</taxon>
        <taxon>Actinomycetota</taxon>
        <taxon>Actinomycetes</taxon>
        <taxon>Jiangellales</taxon>
        <taxon>Jiangellaceae</taxon>
        <taxon>Phytoactinopolyspora</taxon>
    </lineage>
</organism>
<dbReference type="AlphaFoldDB" id="A0A6L9SEX6"/>
<dbReference type="InterPro" id="IPR009057">
    <property type="entry name" value="Homeodomain-like_sf"/>
</dbReference>
<keyword evidence="1" id="KW-0805">Transcription regulation</keyword>
<accession>A0A6L9SEX6</accession>
<evidence type="ECO:0000256" key="3">
    <source>
        <dbReference type="ARBA" id="ARBA00023163"/>
    </source>
</evidence>
<evidence type="ECO:0000259" key="4">
    <source>
        <dbReference type="PROSITE" id="PS01124"/>
    </source>
</evidence>
<gene>
    <name evidence="5" type="ORF">G1H10_23075</name>
</gene>
<dbReference type="Pfam" id="PF14525">
    <property type="entry name" value="AraC_binding_2"/>
    <property type="match status" value="1"/>
</dbReference>
<dbReference type="GO" id="GO:0003700">
    <property type="term" value="F:DNA-binding transcription factor activity"/>
    <property type="evidence" value="ECO:0007669"/>
    <property type="project" value="InterPro"/>
</dbReference>
<keyword evidence="3" id="KW-0804">Transcription</keyword>
<proteinExistence type="predicted"/>
<dbReference type="GO" id="GO:0043565">
    <property type="term" value="F:sequence-specific DNA binding"/>
    <property type="evidence" value="ECO:0007669"/>
    <property type="project" value="InterPro"/>
</dbReference>